<gene>
    <name evidence="9" type="ORF">SAMN04488561_2859</name>
</gene>
<protein>
    <recommendedName>
        <fullName evidence="2 5">peptidylprolyl isomerase</fullName>
        <ecNumber evidence="2 5">5.2.1.8</ecNumber>
    </recommendedName>
</protein>
<dbReference type="PROSITE" id="PS50059">
    <property type="entry name" value="FKBP_PPIASE"/>
    <property type="match status" value="1"/>
</dbReference>
<evidence type="ECO:0000256" key="3">
    <source>
        <dbReference type="ARBA" id="ARBA00023110"/>
    </source>
</evidence>
<evidence type="ECO:0000313" key="10">
    <source>
        <dbReference type="Proteomes" id="UP000181980"/>
    </source>
</evidence>
<keyword evidence="10" id="KW-1185">Reference proteome</keyword>
<feature type="domain" description="PPIase FKBP-type" evidence="8">
    <location>
        <begin position="152"/>
        <end position="220"/>
    </location>
</feature>
<dbReference type="RefSeq" id="WP_141711728.1">
    <property type="nucleotide sequence ID" value="NZ_FNUC01000003.1"/>
</dbReference>
<feature type="compositionally biased region" description="Low complexity" evidence="6">
    <location>
        <begin position="113"/>
        <end position="122"/>
    </location>
</feature>
<comment type="catalytic activity">
    <reaction evidence="1 5">
        <text>[protein]-peptidylproline (omega=180) = [protein]-peptidylproline (omega=0)</text>
        <dbReference type="Rhea" id="RHEA:16237"/>
        <dbReference type="Rhea" id="RHEA-COMP:10747"/>
        <dbReference type="Rhea" id="RHEA-COMP:10748"/>
        <dbReference type="ChEBI" id="CHEBI:83833"/>
        <dbReference type="ChEBI" id="CHEBI:83834"/>
        <dbReference type="EC" id="5.2.1.8"/>
    </reaction>
</comment>
<dbReference type="AlphaFoldDB" id="A0A1H5M1X8"/>
<dbReference type="STRING" id="561176.SAMN04488561_2859"/>
<dbReference type="InterPro" id="IPR001179">
    <property type="entry name" value="PPIase_FKBP_dom"/>
</dbReference>
<dbReference type="Pfam" id="PF00254">
    <property type="entry name" value="FKBP_C"/>
    <property type="match status" value="1"/>
</dbReference>
<feature type="compositionally biased region" description="Acidic residues" evidence="6">
    <location>
        <begin position="65"/>
        <end position="76"/>
    </location>
</feature>
<dbReference type="Gene3D" id="3.10.50.40">
    <property type="match status" value="1"/>
</dbReference>
<dbReference type="EC" id="5.2.1.8" evidence="2 5"/>
<feature type="region of interest" description="Disordered" evidence="6">
    <location>
        <begin position="40"/>
        <end position="152"/>
    </location>
</feature>
<feature type="signal peptide" evidence="7">
    <location>
        <begin position="1"/>
        <end position="19"/>
    </location>
</feature>
<dbReference type="PANTHER" id="PTHR10516">
    <property type="entry name" value="PEPTIDYL-PROLYL CIS-TRANS ISOMERASE"/>
    <property type="match status" value="1"/>
</dbReference>
<organism evidence="9 10">
    <name type="scientific">Jiangella alba</name>
    <dbReference type="NCBI Taxonomy" id="561176"/>
    <lineage>
        <taxon>Bacteria</taxon>
        <taxon>Bacillati</taxon>
        <taxon>Actinomycetota</taxon>
        <taxon>Actinomycetes</taxon>
        <taxon>Jiangellales</taxon>
        <taxon>Jiangellaceae</taxon>
        <taxon>Jiangella</taxon>
    </lineage>
</organism>
<evidence type="ECO:0000259" key="8">
    <source>
        <dbReference type="PROSITE" id="PS50059"/>
    </source>
</evidence>
<dbReference type="Proteomes" id="UP000181980">
    <property type="component" value="Unassembled WGS sequence"/>
</dbReference>
<feature type="compositionally biased region" description="Pro residues" evidence="6">
    <location>
        <begin position="91"/>
        <end position="103"/>
    </location>
</feature>
<evidence type="ECO:0000256" key="7">
    <source>
        <dbReference type="SAM" id="SignalP"/>
    </source>
</evidence>
<evidence type="ECO:0000256" key="1">
    <source>
        <dbReference type="ARBA" id="ARBA00000971"/>
    </source>
</evidence>
<dbReference type="PROSITE" id="PS51257">
    <property type="entry name" value="PROKAR_LIPOPROTEIN"/>
    <property type="match status" value="1"/>
</dbReference>
<dbReference type="InterPro" id="IPR050689">
    <property type="entry name" value="FKBP-type_PPIase"/>
</dbReference>
<dbReference type="InterPro" id="IPR046357">
    <property type="entry name" value="PPIase_dom_sf"/>
</dbReference>
<accession>A0A1H5M1X8</accession>
<dbReference type="GO" id="GO:0003755">
    <property type="term" value="F:peptidyl-prolyl cis-trans isomerase activity"/>
    <property type="evidence" value="ECO:0007669"/>
    <property type="project" value="UniProtKB-KW"/>
</dbReference>
<evidence type="ECO:0000256" key="5">
    <source>
        <dbReference type="PROSITE-ProRule" id="PRU00277"/>
    </source>
</evidence>
<dbReference type="PANTHER" id="PTHR10516:SF443">
    <property type="entry name" value="FK506-BINDING PROTEIN 59-RELATED"/>
    <property type="match status" value="1"/>
</dbReference>
<evidence type="ECO:0000313" key="9">
    <source>
        <dbReference type="EMBL" id="SEE82528.1"/>
    </source>
</evidence>
<dbReference type="OrthoDB" id="25996at2"/>
<keyword evidence="7" id="KW-0732">Signal</keyword>
<name>A0A1H5M1X8_9ACTN</name>
<keyword evidence="3 5" id="KW-0697">Rotamase</keyword>
<dbReference type="SUPFAM" id="SSF54534">
    <property type="entry name" value="FKBP-like"/>
    <property type="match status" value="1"/>
</dbReference>
<sequence>MRRRQALAALIVSSALALSACGSDDGDGDSTATTDLGVEVAGAPGEKPTLTIPEEDPPGDLQIEVLDEGDGDEVGENDVVVANYLGQTWAPRPPASDLPPAEEPPAEEPPAEDPAATEPPAEGDVGGAATPEDGASADPSEDAASGDAEPYVFDNSYDRGSAASFSLNQVIPGWKEGLTGQAVGSRVLLSIPPDQGYGGQEGHDLQNDTLVFVVDIVDSIDPAAQASGEPVAELPAGLPAVTDGAEGAAPTLDFAGATPPEASDSTLVVTGDGEPVGANLVVNMVQASYPDGADVITTWDEGQAPLTLAAEQLAGIPGLAEALTGANIGSRVVSRISATDNAAQDGTAGTPLVLVIDVIGSY</sequence>
<proteinExistence type="predicted"/>
<dbReference type="EMBL" id="FNUC01000003">
    <property type="protein sequence ID" value="SEE82528.1"/>
    <property type="molecule type" value="Genomic_DNA"/>
</dbReference>
<evidence type="ECO:0000256" key="6">
    <source>
        <dbReference type="SAM" id="MobiDB-lite"/>
    </source>
</evidence>
<evidence type="ECO:0000256" key="4">
    <source>
        <dbReference type="ARBA" id="ARBA00023235"/>
    </source>
</evidence>
<keyword evidence="4 5" id="KW-0413">Isomerase</keyword>
<evidence type="ECO:0000256" key="2">
    <source>
        <dbReference type="ARBA" id="ARBA00013194"/>
    </source>
</evidence>
<reference evidence="10" key="1">
    <citation type="submission" date="2016-10" db="EMBL/GenBank/DDBJ databases">
        <authorList>
            <person name="Varghese N."/>
            <person name="Submissions S."/>
        </authorList>
    </citation>
    <scope>NUCLEOTIDE SEQUENCE [LARGE SCALE GENOMIC DNA]</scope>
    <source>
        <strain evidence="10">DSM 45237</strain>
    </source>
</reference>
<feature type="chain" id="PRO_5039582064" description="peptidylprolyl isomerase" evidence="7">
    <location>
        <begin position="20"/>
        <end position="362"/>
    </location>
</feature>